<keyword evidence="10 12" id="KW-0472">Membrane</keyword>
<keyword evidence="15" id="KW-1185">Reference proteome</keyword>
<feature type="domain" description="Ion transport" evidence="13">
    <location>
        <begin position="34"/>
        <end position="249"/>
    </location>
</feature>
<feature type="transmembrane region" description="Helical" evidence="12">
    <location>
        <begin position="220"/>
        <end position="240"/>
    </location>
</feature>
<evidence type="ECO:0000256" key="4">
    <source>
        <dbReference type="ARBA" id="ARBA00022692"/>
    </source>
</evidence>
<evidence type="ECO:0000256" key="8">
    <source>
        <dbReference type="ARBA" id="ARBA00022989"/>
    </source>
</evidence>
<feature type="transmembrane region" description="Helical" evidence="12">
    <location>
        <begin position="96"/>
        <end position="126"/>
    </location>
</feature>
<keyword evidence="2" id="KW-0813">Transport</keyword>
<keyword evidence="9" id="KW-0406">Ion transport</keyword>
<dbReference type="Pfam" id="PF00520">
    <property type="entry name" value="Ion_trans"/>
    <property type="match status" value="1"/>
</dbReference>
<dbReference type="InterPro" id="IPR005821">
    <property type="entry name" value="Ion_trans_dom"/>
</dbReference>
<evidence type="ECO:0000256" key="9">
    <source>
        <dbReference type="ARBA" id="ARBA00023065"/>
    </source>
</evidence>
<keyword evidence="7" id="KW-0630">Potassium</keyword>
<dbReference type="OrthoDB" id="9799090at2"/>
<evidence type="ECO:0000256" key="5">
    <source>
        <dbReference type="ARBA" id="ARBA00022826"/>
    </source>
</evidence>
<evidence type="ECO:0000256" key="7">
    <source>
        <dbReference type="ARBA" id="ARBA00022958"/>
    </source>
</evidence>
<gene>
    <name evidence="14" type="ORF">SAMN05443292_0383</name>
</gene>
<feature type="transmembrane region" description="Helical" evidence="12">
    <location>
        <begin position="161"/>
        <end position="182"/>
    </location>
</feature>
<feature type="transmembrane region" description="Helical" evidence="12">
    <location>
        <begin position="35"/>
        <end position="53"/>
    </location>
</feature>
<dbReference type="SUPFAM" id="SSF81324">
    <property type="entry name" value="Voltage-gated potassium channels"/>
    <property type="match status" value="1"/>
</dbReference>
<keyword evidence="6" id="KW-0851">Voltage-gated channel</keyword>
<sequence length="279" mass="31988">MEKTPLEYDYTPQENPFLKRIYRVIYFSDTKAGKLFDIALLLLIFISTFLVMLETVNFINVKYSGLFFTVQMIITVLFSIEYILRILTIKDKKEYIFSPLGIIDFISIIPFYLSLIFPVLHFFVIVRMLRMLRVFRIFNLADYQQDGRFIVKALKESSRKIYIFLLFLIIFIIIIGSLMFVIEGGRNGFSSIPQSIYWAVVTITTVGYGDISPVTSGGKFLAIIVMLCGYSIIAVPTGIVSSQFRRQSQSGDSCDRCGNGENDKNARFCKICGEKILDK</sequence>
<dbReference type="Proteomes" id="UP000198931">
    <property type="component" value="Unassembled WGS sequence"/>
</dbReference>
<feature type="transmembrane region" description="Helical" evidence="12">
    <location>
        <begin position="65"/>
        <end position="84"/>
    </location>
</feature>
<dbReference type="PANTHER" id="PTHR11537:SF254">
    <property type="entry name" value="POTASSIUM VOLTAGE-GATED CHANNEL PROTEIN SHAB"/>
    <property type="match status" value="1"/>
</dbReference>
<proteinExistence type="predicted"/>
<keyword evidence="5" id="KW-0631">Potassium channel</keyword>
<dbReference type="AlphaFoldDB" id="A0A1I3DCP6"/>
<evidence type="ECO:0000256" key="1">
    <source>
        <dbReference type="ARBA" id="ARBA00004141"/>
    </source>
</evidence>
<dbReference type="InterPro" id="IPR027359">
    <property type="entry name" value="Volt_channel_dom_sf"/>
</dbReference>
<reference evidence="14 15" key="1">
    <citation type="submission" date="2016-10" db="EMBL/GenBank/DDBJ databases">
        <authorList>
            <person name="de Groot N.N."/>
        </authorList>
    </citation>
    <scope>NUCLEOTIDE SEQUENCE [LARGE SCALE GENOMIC DNA]</scope>
    <source>
        <strain evidence="14 15">DSM 26000</strain>
    </source>
</reference>
<dbReference type="Gene3D" id="1.20.120.350">
    <property type="entry name" value="Voltage-gated potassium channels. Chain C"/>
    <property type="match status" value="1"/>
</dbReference>
<dbReference type="STRING" id="1125876.SAMN05443292_0383"/>
<dbReference type="GO" id="GO:0008076">
    <property type="term" value="C:voltage-gated potassium channel complex"/>
    <property type="evidence" value="ECO:0007669"/>
    <property type="project" value="InterPro"/>
</dbReference>
<dbReference type="PRINTS" id="PR00169">
    <property type="entry name" value="KCHANNEL"/>
</dbReference>
<evidence type="ECO:0000256" key="2">
    <source>
        <dbReference type="ARBA" id="ARBA00022448"/>
    </source>
</evidence>
<dbReference type="EMBL" id="FOQT01000001">
    <property type="protein sequence ID" value="SFH84505.1"/>
    <property type="molecule type" value="Genomic_DNA"/>
</dbReference>
<evidence type="ECO:0000313" key="15">
    <source>
        <dbReference type="Proteomes" id="UP000198931"/>
    </source>
</evidence>
<evidence type="ECO:0000256" key="10">
    <source>
        <dbReference type="ARBA" id="ARBA00023136"/>
    </source>
</evidence>
<name>A0A1I3DCP6_9FLAO</name>
<evidence type="ECO:0000256" key="12">
    <source>
        <dbReference type="SAM" id="Phobius"/>
    </source>
</evidence>
<evidence type="ECO:0000259" key="13">
    <source>
        <dbReference type="Pfam" id="PF00520"/>
    </source>
</evidence>
<dbReference type="GO" id="GO:0001508">
    <property type="term" value="P:action potential"/>
    <property type="evidence" value="ECO:0007669"/>
    <property type="project" value="TreeGrafter"/>
</dbReference>
<evidence type="ECO:0000256" key="3">
    <source>
        <dbReference type="ARBA" id="ARBA00022538"/>
    </source>
</evidence>
<dbReference type="PANTHER" id="PTHR11537">
    <property type="entry name" value="VOLTAGE-GATED POTASSIUM CHANNEL"/>
    <property type="match status" value="1"/>
</dbReference>
<evidence type="ECO:0000256" key="6">
    <source>
        <dbReference type="ARBA" id="ARBA00022882"/>
    </source>
</evidence>
<keyword evidence="3" id="KW-0633">Potassium transport</keyword>
<keyword evidence="11 14" id="KW-0407">Ion channel</keyword>
<organism evidence="14 15">
    <name type="scientific">Halpernia frigidisoli</name>
    <dbReference type="NCBI Taxonomy" id="1125876"/>
    <lineage>
        <taxon>Bacteria</taxon>
        <taxon>Pseudomonadati</taxon>
        <taxon>Bacteroidota</taxon>
        <taxon>Flavobacteriia</taxon>
        <taxon>Flavobacteriales</taxon>
        <taxon>Weeksellaceae</taxon>
        <taxon>Chryseobacterium group</taxon>
        <taxon>Halpernia</taxon>
    </lineage>
</organism>
<keyword evidence="4 12" id="KW-0812">Transmembrane</keyword>
<comment type="subcellular location">
    <subcellularLocation>
        <location evidence="1">Membrane</location>
        <topology evidence="1">Multi-pass membrane protein</topology>
    </subcellularLocation>
</comment>
<dbReference type="GO" id="GO:0005249">
    <property type="term" value="F:voltage-gated potassium channel activity"/>
    <property type="evidence" value="ECO:0007669"/>
    <property type="project" value="InterPro"/>
</dbReference>
<evidence type="ECO:0000313" key="14">
    <source>
        <dbReference type="EMBL" id="SFH84505.1"/>
    </source>
</evidence>
<evidence type="ECO:0000256" key="11">
    <source>
        <dbReference type="ARBA" id="ARBA00023303"/>
    </source>
</evidence>
<dbReference type="RefSeq" id="WP_090078472.1">
    <property type="nucleotide sequence ID" value="NZ_FOQT01000001.1"/>
</dbReference>
<keyword evidence="8 12" id="KW-1133">Transmembrane helix</keyword>
<dbReference type="InterPro" id="IPR028325">
    <property type="entry name" value="VG_K_chnl"/>
</dbReference>
<dbReference type="Gene3D" id="1.10.287.70">
    <property type="match status" value="1"/>
</dbReference>
<accession>A0A1I3DCP6</accession>
<protein>
    <submittedName>
        <fullName evidence="14">Voltage-gated potassium channel</fullName>
    </submittedName>
</protein>